<dbReference type="EMBL" id="MWIH01000005">
    <property type="protein sequence ID" value="OQO93082.1"/>
    <property type="molecule type" value="Genomic_DNA"/>
</dbReference>
<keyword evidence="1" id="KW-1133">Transmembrane helix</keyword>
<evidence type="ECO:0000256" key="1">
    <source>
        <dbReference type="SAM" id="Phobius"/>
    </source>
</evidence>
<proteinExistence type="predicted"/>
<sequence length="251" mass="26889">MSGIDDLAINLLASVIAGTAVWVFQLVRRRRRQARRRRFFGLEGGAECVIVVPRHAASPSPHSVNQLDVAAVVELAAIARECGAAVVLKVQGQNALFDGDATTATEFCVGGPDANTRMAAHLATFLPGVSMDRYADVGVALTLRVGERVFTRTPREAEYVLLAKVPGGGRGGRPLFVVCGQTAVTNRAAARYLSDNYPTLVSRYGVDSRFCLMLEIVRPPVYGGRLVRECGDLTAAAFTAAPQAPQTPQHR</sequence>
<name>A0A1V9A7I8_SACPI</name>
<protein>
    <recommendedName>
        <fullName evidence="4">Secreted protein</fullName>
    </recommendedName>
</protein>
<organism evidence="2 3">
    <name type="scientific">Saccharomonospora piscinae</name>
    <dbReference type="NCBI Taxonomy" id="687388"/>
    <lineage>
        <taxon>Bacteria</taxon>
        <taxon>Bacillati</taxon>
        <taxon>Actinomycetota</taxon>
        <taxon>Actinomycetes</taxon>
        <taxon>Pseudonocardiales</taxon>
        <taxon>Pseudonocardiaceae</taxon>
        <taxon>Saccharomonospora</taxon>
    </lineage>
</organism>
<comment type="caution">
    <text evidence="2">The sequence shown here is derived from an EMBL/GenBank/DDBJ whole genome shotgun (WGS) entry which is preliminary data.</text>
</comment>
<keyword evidence="1" id="KW-0812">Transmembrane</keyword>
<dbReference type="Proteomes" id="UP000192591">
    <property type="component" value="Unassembled WGS sequence"/>
</dbReference>
<evidence type="ECO:0008006" key="4">
    <source>
        <dbReference type="Google" id="ProtNLM"/>
    </source>
</evidence>
<reference evidence="2 3" key="1">
    <citation type="submission" date="2017-02" db="EMBL/GenBank/DDBJ databases">
        <title>Draft genome of Saccharomonospora sp. 154.</title>
        <authorList>
            <person name="Alonso-Carmona G.S."/>
            <person name="De La Haba R."/>
            <person name="Vera-Gargallo B."/>
            <person name="Sandoval-Trujillo A.H."/>
            <person name="Ramirez-Duran N."/>
            <person name="Ventosa A."/>
        </authorList>
    </citation>
    <scope>NUCLEOTIDE SEQUENCE [LARGE SCALE GENOMIC DNA]</scope>
    <source>
        <strain evidence="2 3">LRS4.154</strain>
    </source>
</reference>
<feature type="transmembrane region" description="Helical" evidence="1">
    <location>
        <begin position="7"/>
        <end position="27"/>
    </location>
</feature>
<accession>A0A1V9A7I8</accession>
<gene>
    <name evidence="2" type="ORF">B1813_07105</name>
</gene>
<evidence type="ECO:0000313" key="3">
    <source>
        <dbReference type="Proteomes" id="UP000192591"/>
    </source>
</evidence>
<dbReference type="AlphaFoldDB" id="A0A1V9A7I8"/>
<keyword evidence="3" id="KW-1185">Reference proteome</keyword>
<keyword evidence="1" id="KW-0472">Membrane</keyword>
<evidence type="ECO:0000313" key="2">
    <source>
        <dbReference type="EMBL" id="OQO93082.1"/>
    </source>
</evidence>
<dbReference type="STRING" id="1962155.B1813_07105"/>